<name>A0A0R3DYA7_9BRAD</name>
<proteinExistence type="predicted"/>
<comment type="caution">
    <text evidence="1">The sequence shown here is derived from an EMBL/GenBank/DDBJ whole genome shotgun (WGS) entry which is preliminary data.</text>
</comment>
<evidence type="ECO:0000313" key="2">
    <source>
        <dbReference type="Proteomes" id="UP000051936"/>
    </source>
</evidence>
<sequence length="87" mass="9768">MAASSAHRFTLGAYLFDHVVFESDAFRIVLLEPHFRGIHSSENLDVVLVADLLGGVDVYEDGHWSLCRLVARDLGRTVWHHSVIPLN</sequence>
<protein>
    <submittedName>
        <fullName evidence="1">Uncharacterized protein</fullName>
    </submittedName>
</protein>
<reference evidence="1 2" key="1">
    <citation type="submission" date="2015-09" db="EMBL/GenBank/DDBJ databases">
        <title>Draft Genome Sequence of Bradyrhizobium manausense Strain BR 3351T, a Novel Symbiotic Nitrogen-Fixing Alphaproteobacterium Isolated from Brazilian Amazon Rain Forest.</title>
        <authorList>
            <person name="De Araujo J.L."/>
            <person name="Zilli J.E."/>
        </authorList>
    </citation>
    <scope>NUCLEOTIDE SEQUENCE [LARGE SCALE GENOMIC DNA]</scope>
    <source>
        <strain evidence="1 2">BR3351</strain>
    </source>
</reference>
<gene>
    <name evidence="1" type="ORF">AOQ71_10995</name>
</gene>
<keyword evidence="2" id="KW-1185">Reference proteome</keyword>
<dbReference type="EMBL" id="LJYG01000045">
    <property type="protein sequence ID" value="KRQ14936.1"/>
    <property type="molecule type" value="Genomic_DNA"/>
</dbReference>
<evidence type="ECO:0000313" key="1">
    <source>
        <dbReference type="EMBL" id="KRQ14936.1"/>
    </source>
</evidence>
<accession>A0A0R3DYA7</accession>
<dbReference type="AlphaFoldDB" id="A0A0R3DYA7"/>
<organism evidence="1 2">
    <name type="scientific">Bradyrhizobium manausense</name>
    <dbReference type="NCBI Taxonomy" id="989370"/>
    <lineage>
        <taxon>Bacteria</taxon>
        <taxon>Pseudomonadati</taxon>
        <taxon>Pseudomonadota</taxon>
        <taxon>Alphaproteobacteria</taxon>
        <taxon>Hyphomicrobiales</taxon>
        <taxon>Nitrobacteraceae</taxon>
        <taxon>Bradyrhizobium</taxon>
    </lineage>
</organism>
<dbReference type="Proteomes" id="UP000051936">
    <property type="component" value="Unassembled WGS sequence"/>
</dbReference>